<keyword evidence="3" id="KW-1185">Reference proteome</keyword>
<gene>
    <name evidence="1" type="ORF">GUITHDRAFT_121133</name>
</gene>
<protein>
    <recommendedName>
        <fullName evidence="4">3-hydroxyacyl-CoA dehydrogenase C-terminal domain-containing protein</fullName>
    </recommendedName>
</protein>
<evidence type="ECO:0000313" key="1">
    <source>
        <dbReference type="EMBL" id="EKX32693.1"/>
    </source>
</evidence>
<dbReference type="eggNOG" id="KOG1683">
    <property type="taxonomic scope" value="Eukaryota"/>
</dbReference>
<name>L1I8Y2_GUITC</name>
<dbReference type="PaxDb" id="55529-EKX32693"/>
<dbReference type="SUPFAM" id="SSF48179">
    <property type="entry name" value="6-phosphogluconate dehydrogenase C-terminal domain-like"/>
    <property type="match status" value="1"/>
</dbReference>
<dbReference type="GO" id="GO:0016507">
    <property type="term" value="C:mitochondrial fatty acid beta-oxidation multienzyme complex"/>
    <property type="evidence" value="ECO:0007669"/>
    <property type="project" value="TreeGrafter"/>
</dbReference>
<proteinExistence type="predicted"/>
<dbReference type="EnsemblProtists" id="EKX32693">
    <property type="protein sequence ID" value="EKX32693"/>
    <property type="gene ID" value="GUITHDRAFT_121133"/>
</dbReference>
<dbReference type="InterPro" id="IPR013328">
    <property type="entry name" value="6PGD_dom2"/>
</dbReference>
<dbReference type="Gene3D" id="1.10.1040.10">
    <property type="entry name" value="N-(1-d-carboxylethyl)-l-norvaline Dehydrogenase, domain 2"/>
    <property type="match status" value="1"/>
</dbReference>
<organism evidence="1">
    <name type="scientific">Guillardia theta (strain CCMP2712)</name>
    <name type="common">Cryptophyte</name>
    <dbReference type="NCBI Taxonomy" id="905079"/>
    <lineage>
        <taxon>Eukaryota</taxon>
        <taxon>Cryptophyceae</taxon>
        <taxon>Pyrenomonadales</taxon>
        <taxon>Geminigeraceae</taxon>
        <taxon>Guillardia</taxon>
    </lineage>
</organism>
<reference evidence="2" key="3">
    <citation type="submission" date="2016-03" db="UniProtKB">
        <authorList>
            <consortium name="EnsemblProtists"/>
        </authorList>
    </citation>
    <scope>IDENTIFICATION</scope>
</reference>
<dbReference type="HOGENOM" id="CLU_2377236_0_0_1"/>
<dbReference type="EMBL" id="JH993176">
    <property type="protein sequence ID" value="EKX32693.1"/>
    <property type="molecule type" value="Genomic_DNA"/>
</dbReference>
<dbReference type="Proteomes" id="UP000011087">
    <property type="component" value="Unassembled WGS sequence"/>
</dbReference>
<dbReference type="RefSeq" id="XP_005819673.1">
    <property type="nucleotide sequence ID" value="XM_005819616.1"/>
</dbReference>
<dbReference type="InterPro" id="IPR050136">
    <property type="entry name" value="FA_oxidation_alpha_subunit"/>
</dbReference>
<evidence type="ECO:0008006" key="4">
    <source>
        <dbReference type="Google" id="ProtNLM"/>
    </source>
</evidence>
<dbReference type="GO" id="GO:0016509">
    <property type="term" value="F:long-chain (3S)-3-hydroxyacyl-CoA dehydrogenase (NAD+) activity"/>
    <property type="evidence" value="ECO:0007669"/>
    <property type="project" value="TreeGrafter"/>
</dbReference>
<dbReference type="GeneID" id="17289428"/>
<dbReference type="STRING" id="905079.L1I8Y2"/>
<dbReference type="PANTHER" id="PTHR43612">
    <property type="entry name" value="TRIFUNCTIONAL ENZYME SUBUNIT ALPHA"/>
    <property type="match status" value="1"/>
</dbReference>
<evidence type="ECO:0000313" key="2">
    <source>
        <dbReference type="EnsemblProtists" id="EKX32693"/>
    </source>
</evidence>
<evidence type="ECO:0000313" key="3">
    <source>
        <dbReference type="Proteomes" id="UP000011087"/>
    </source>
</evidence>
<dbReference type="KEGG" id="gtt:GUITHDRAFT_121133"/>
<dbReference type="GO" id="GO:0004300">
    <property type="term" value="F:enoyl-CoA hydratase activity"/>
    <property type="evidence" value="ECO:0007669"/>
    <property type="project" value="TreeGrafter"/>
</dbReference>
<reference evidence="1 3" key="1">
    <citation type="journal article" date="2012" name="Nature">
        <title>Algal genomes reveal evolutionary mosaicism and the fate of nucleomorphs.</title>
        <authorList>
            <consortium name="DOE Joint Genome Institute"/>
            <person name="Curtis B.A."/>
            <person name="Tanifuji G."/>
            <person name="Burki F."/>
            <person name="Gruber A."/>
            <person name="Irimia M."/>
            <person name="Maruyama S."/>
            <person name="Arias M.C."/>
            <person name="Ball S.G."/>
            <person name="Gile G.H."/>
            <person name="Hirakawa Y."/>
            <person name="Hopkins J.F."/>
            <person name="Kuo A."/>
            <person name="Rensing S.A."/>
            <person name="Schmutz J."/>
            <person name="Symeonidi A."/>
            <person name="Elias M."/>
            <person name="Eveleigh R.J."/>
            <person name="Herman E.K."/>
            <person name="Klute M.J."/>
            <person name="Nakayama T."/>
            <person name="Obornik M."/>
            <person name="Reyes-Prieto A."/>
            <person name="Armbrust E.V."/>
            <person name="Aves S.J."/>
            <person name="Beiko R.G."/>
            <person name="Coutinho P."/>
            <person name="Dacks J.B."/>
            <person name="Durnford D.G."/>
            <person name="Fast N.M."/>
            <person name="Green B.R."/>
            <person name="Grisdale C.J."/>
            <person name="Hempel F."/>
            <person name="Henrissat B."/>
            <person name="Hoppner M.P."/>
            <person name="Ishida K."/>
            <person name="Kim E."/>
            <person name="Koreny L."/>
            <person name="Kroth P.G."/>
            <person name="Liu Y."/>
            <person name="Malik S.B."/>
            <person name="Maier U.G."/>
            <person name="McRose D."/>
            <person name="Mock T."/>
            <person name="Neilson J.A."/>
            <person name="Onodera N.T."/>
            <person name="Poole A.M."/>
            <person name="Pritham E.J."/>
            <person name="Richards T.A."/>
            <person name="Rocap G."/>
            <person name="Roy S.W."/>
            <person name="Sarai C."/>
            <person name="Schaack S."/>
            <person name="Shirato S."/>
            <person name="Slamovits C.H."/>
            <person name="Spencer D.F."/>
            <person name="Suzuki S."/>
            <person name="Worden A.Z."/>
            <person name="Zauner S."/>
            <person name="Barry K."/>
            <person name="Bell C."/>
            <person name="Bharti A.K."/>
            <person name="Crow J.A."/>
            <person name="Grimwood J."/>
            <person name="Kramer R."/>
            <person name="Lindquist E."/>
            <person name="Lucas S."/>
            <person name="Salamov A."/>
            <person name="McFadden G.I."/>
            <person name="Lane C.E."/>
            <person name="Keeling P.J."/>
            <person name="Gray M.W."/>
            <person name="Grigoriev I.V."/>
            <person name="Archibald J.M."/>
        </authorList>
    </citation>
    <scope>NUCLEOTIDE SEQUENCE</scope>
    <source>
        <strain evidence="1 3">CCMP2712</strain>
    </source>
</reference>
<dbReference type="GO" id="GO:0006635">
    <property type="term" value="P:fatty acid beta-oxidation"/>
    <property type="evidence" value="ECO:0007669"/>
    <property type="project" value="TreeGrafter"/>
</dbReference>
<dbReference type="PANTHER" id="PTHR43612:SF3">
    <property type="entry name" value="TRIFUNCTIONAL ENZYME SUBUNIT ALPHA, MITOCHONDRIAL"/>
    <property type="match status" value="1"/>
</dbReference>
<accession>L1I8Y2</accession>
<reference evidence="3" key="2">
    <citation type="submission" date="2012-11" db="EMBL/GenBank/DDBJ databases">
        <authorList>
            <person name="Kuo A."/>
            <person name="Curtis B.A."/>
            <person name="Tanifuji G."/>
            <person name="Burki F."/>
            <person name="Gruber A."/>
            <person name="Irimia M."/>
            <person name="Maruyama S."/>
            <person name="Arias M.C."/>
            <person name="Ball S.G."/>
            <person name="Gile G.H."/>
            <person name="Hirakawa Y."/>
            <person name="Hopkins J.F."/>
            <person name="Rensing S.A."/>
            <person name="Schmutz J."/>
            <person name="Symeonidi A."/>
            <person name="Elias M."/>
            <person name="Eveleigh R.J."/>
            <person name="Herman E.K."/>
            <person name="Klute M.J."/>
            <person name="Nakayama T."/>
            <person name="Obornik M."/>
            <person name="Reyes-Prieto A."/>
            <person name="Armbrust E.V."/>
            <person name="Aves S.J."/>
            <person name="Beiko R.G."/>
            <person name="Coutinho P."/>
            <person name="Dacks J.B."/>
            <person name="Durnford D.G."/>
            <person name="Fast N.M."/>
            <person name="Green B.R."/>
            <person name="Grisdale C."/>
            <person name="Hempe F."/>
            <person name="Henrissat B."/>
            <person name="Hoppner M.P."/>
            <person name="Ishida K.-I."/>
            <person name="Kim E."/>
            <person name="Koreny L."/>
            <person name="Kroth P.G."/>
            <person name="Liu Y."/>
            <person name="Malik S.-B."/>
            <person name="Maier U.G."/>
            <person name="McRose D."/>
            <person name="Mock T."/>
            <person name="Neilson J.A."/>
            <person name="Onodera N.T."/>
            <person name="Poole A.M."/>
            <person name="Pritham E.J."/>
            <person name="Richards T.A."/>
            <person name="Rocap G."/>
            <person name="Roy S.W."/>
            <person name="Sarai C."/>
            <person name="Schaack S."/>
            <person name="Shirato S."/>
            <person name="Slamovits C.H."/>
            <person name="Spencer D.F."/>
            <person name="Suzuki S."/>
            <person name="Worden A.Z."/>
            <person name="Zauner S."/>
            <person name="Barry K."/>
            <person name="Bell C."/>
            <person name="Bharti A.K."/>
            <person name="Crow J.A."/>
            <person name="Grimwood J."/>
            <person name="Kramer R."/>
            <person name="Lindquist E."/>
            <person name="Lucas S."/>
            <person name="Salamov A."/>
            <person name="McFadden G.I."/>
            <person name="Lane C.E."/>
            <person name="Keeling P.J."/>
            <person name="Gray M.W."/>
            <person name="Grigoriev I.V."/>
            <person name="Archibald J.M."/>
        </authorList>
    </citation>
    <scope>NUCLEOTIDE SEQUENCE</scope>
    <source>
        <strain evidence="3">CCMP2712</strain>
    </source>
</reference>
<sequence>MRQFSAFRFLTPLPANLVKLYQDGVIRSAQDGDVAAIFGVGFPPFTGGPKFRYVDRIGVSKYVDELNRLADKHGARFSPAPLLVDMAKQGKKFHQ</sequence>
<dbReference type="InterPro" id="IPR008927">
    <property type="entry name" value="6-PGluconate_DH-like_C_sf"/>
</dbReference>
<dbReference type="AlphaFoldDB" id="L1I8Y2"/>